<evidence type="ECO:0000313" key="2">
    <source>
        <dbReference type="Proteomes" id="UP000678317"/>
    </source>
</evidence>
<evidence type="ECO:0000313" key="1">
    <source>
        <dbReference type="EMBL" id="MBO3083117.1"/>
    </source>
</evidence>
<gene>
    <name evidence="1" type="ORF">J4035_00560</name>
</gene>
<organism evidence="1 2">
    <name type="scientific">Cellulomonas fengjieae</name>
    <dbReference type="NCBI Taxonomy" id="2819978"/>
    <lineage>
        <taxon>Bacteria</taxon>
        <taxon>Bacillati</taxon>
        <taxon>Actinomycetota</taxon>
        <taxon>Actinomycetes</taxon>
        <taxon>Micrococcales</taxon>
        <taxon>Cellulomonadaceae</taxon>
        <taxon>Cellulomonas</taxon>
    </lineage>
</organism>
<dbReference type="RefSeq" id="WP_208288157.1">
    <property type="nucleotide sequence ID" value="NZ_CP074404.1"/>
</dbReference>
<sequence>MTHTDARAAVDLVLDQSVTLLATSGGAAVLPGPQVDAWSLPAEAKASLARYGLPGPRDDDLSRFLASFQSGRRPEVADGTEYYRLARFGVSRVCALPSGSVTAVPSSRDVHPQLEPLYPSGLLPSLVSTSVPQFVELAWRWGALVPILAEEQARVSVADDRAWREGRGADLPDPFDAYEDLCRYVLERLRRIDPQVDPASGFWADLLLDVW</sequence>
<dbReference type="Proteomes" id="UP000678317">
    <property type="component" value="Unassembled WGS sequence"/>
</dbReference>
<keyword evidence="2" id="KW-1185">Reference proteome</keyword>
<comment type="caution">
    <text evidence="1">The sequence shown here is derived from an EMBL/GenBank/DDBJ whole genome shotgun (WGS) entry which is preliminary data.</text>
</comment>
<name>A0ABS3SBU7_9CELL</name>
<dbReference type="EMBL" id="JAGFBM010000001">
    <property type="protein sequence ID" value="MBO3083117.1"/>
    <property type="molecule type" value="Genomic_DNA"/>
</dbReference>
<reference evidence="1 2" key="1">
    <citation type="submission" date="2021-03" db="EMBL/GenBank/DDBJ databases">
        <title>novel species in genus Cellulomonas.</title>
        <authorList>
            <person name="Zhang G."/>
        </authorList>
    </citation>
    <scope>NUCLEOTIDE SEQUENCE [LARGE SCALE GENOMIC DNA]</scope>
    <source>
        <strain evidence="2">zg-ZUI188</strain>
    </source>
</reference>
<protein>
    <submittedName>
        <fullName evidence="1">SUKH-4 family immunity protein</fullName>
    </submittedName>
</protein>
<dbReference type="Pfam" id="PF14435">
    <property type="entry name" value="SUKH-4"/>
    <property type="match status" value="1"/>
</dbReference>
<proteinExistence type="predicted"/>
<accession>A0ABS3SBU7</accession>
<dbReference type="InterPro" id="IPR025851">
    <property type="entry name" value="SUKH-4"/>
</dbReference>